<dbReference type="SUPFAM" id="SSF46785">
    <property type="entry name" value="Winged helix' DNA-binding domain"/>
    <property type="match status" value="1"/>
</dbReference>
<dbReference type="CDD" id="cd18873">
    <property type="entry name" value="NUDIX_NadM_like"/>
    <property type="match status" value="1"/>
</dbReference>
<name>A0A7K1Y9N9_9SPHI</name>
<dbReference type="RefSeq" id="WP_160843969.1">
    <property type="nucleotide sequence ID" value="NZ_WVHT01000003.1"/>
</dbReference>
<reference evidence="2 3" key="1">
    <citation type="submission" date="2019-11" db="EMBL/GenBank/DDBJ databases">
        <title>Pedobacter sp. HMF7647 Genome sequencing and assembly.</title>
        <authorList>
            <person name="Kang H."/>
            <person name="Kim H."/>
            <person name="Joh K."/>
        </authorList>
    </citation>
    <scope>NUCLEOTIDE SEQUENCE [LARGE SCALE GENOMIC DNA]</scope>
    <source>
        <strain evidence="2 3">HMF7647</strain>
    </source>
</reference>
<feature type="domain" description="Nudix hydrolase" evidence="1">
    <location>
        <begin position="9"/>
        <end position="141"/>
    </location>
</feature>
<dbReference type="PANTHER" id="PTHR43736">
    <property type="entry name" value="ADP-RIBOSE PYROPHOSPHATASE"/>
    <property type="match status" value="1"/>
</dbReference>
<protein>
    <submittedName>
        <fullName evidence="2">NUDIX domain-containing protein</fullName>
    </submittedName>
</protein>
<comment type="caution">
    <text evidence="2">The sequence shown here is derived from an EMBL/GenBank/DDBJ whole genome shotgun (WGS) entry which is preliminary data.</text>
</comment>
<dbReference type="Proteomes" id="UP000466586">
    <property type="component" value="Unassembled WGS sequence"/>
</dbReference>
<dbReference type="PROSITE" id="PS51462">
    <property type="entry name" value="NUDIX"/>
    <property type="match status" value="1"/>
</dbReference>
<evidence type="ECO:0000313" key="3">
    <source>
        <dbReference type="Proteomes" id="UP000466586"/>
    </source>
</evidence>
<evidence type="ECO:0000313" key="2">
    <source>
        <dbReference type="EMBL" id="MXV50778.1"/>
    </source>
</evidence>
<dbReference type="PANTHER" id="PTHR43736:SF4">
    <property type="entry name" value="SLR1690 PROTEIN"/>
    <property type="match status" value="1"/>
</dbReference>
<dbReference type="Gene3D" id="3.90.79.10">
    <property type="entry name" value="Nucleoside Triphosphate Pyrophosphohydrolase"/>
    <property type="match status" value="1"/>
</dbReference>
<dbReference type="EMBL" id="WVHT01000003">
    <property type="protein sequence ID" value="MXV50778.1"/>
    <property type="molecule type" value="Genomic_DNA"/>
</dbReference>
<dbReference type="SUPFAM" id="SSF55811">
    <property type="entry name" value="Nudix"/>
    <property type="match status" value="1"/>
</dbReference>
<evidence type="ECO:0000259" key="1">
    <source>
        <dbReference type="PROSITE" id="PS51462"/>
    </source>
</evidence>
<dbReference type="Gene3D" id="1.10.10.10">
    <property type="entry name" value="Winged helix-like DNA-binding domain superfamily/Winged helix DNA-binding domain"/>
    <property type="match status" value="1"/>
</dbReference>
<dbReference type="InterPro" id="IPR015797">
    <property type="entry name" value="NUDIX_hydrolase-like_dom_sf"/>
</dbReference>
<keyword evidence="3" id="KW-1185">Reference proteome</keyword>
<dbReference type="Pfam" id="PF00293">
    <property type="entry name" value="NUDIX"/>
    <property type="match status" value="1"/>
</dbReference>
<dbReference type="Pfam" id="PF21906">
    <property type="entry name" value="WHD_NrtR"/>
    <property type="match status" value="1"/>
</dbReference>
<organism evidence="2 3">
    <name type="scientific">Hufsiella arboris</name>
    <dbReference type="NCBI Taxonomy" id="2695275"/>
    <lineage>
        <taxon>Bacteria</taxon>
        <taxon>Pseudomonadati</taxon>
        <taxon>Bacteroidota</taxon>
        <taxon>Sphingobacteriia</taxon>
        <taxon>Sphingobacteriales</taxon>
        <taxon>Sphingobacteriaceae</taxon>
        <taxon>Hufsiella</taxon>
    </lineage>
</organism>
<sequence length="235" mass="27265">MSRYLKQTRYLVAVDSIIFGFDGENLKLLLIHRGLKPEKGRWSLMGGFIQPEEDLEKAADRILHELTGLKGVYLEQLYAFGNVHRDPTERTISVAYFSLIDIHQYEKQLSDEYHAEWVLLSEIPDLIFDHTEMVELAKKKLRYKAAIHPILFELLPEKFTIPQLQNLYEAVYDASFDKRNFSRKVLSTGLLVKQKEKDKGGSKKGAFYYQLDKGSYADKMQAFLNFIPNPDNLLI</sequence>
<dbReference type="AlphaFoldDB" id="A0A7K1Y9N9"/>
<dbReference type="InterPro" id="IPR054105">
    <property type="entry name" value="WHD_NrtR"/>
</dbReference>
<dbReference type="InterPro" id="IPR036388">
    <property type="entry name" value="WH-like_DNA-bd_sf"/>
</dbReference>
<dbReference type="InterPro" id="IPR000086">
    <property type="entry name" value="NUDIX_hydrolase_dom"/>
</dbReference>
<accession>A0A7K1Y9N9</accession>
<proteinExistence type="predicted"/>
<dbReference type="InterPro" id="IPR036390">
    <property type="entry name" value="WH_DNA-bd_sf"/>
</dbReference>
<gene>
    <name evidence="2" type="ORF">GS399_07315</name>
</gene>